<proteinExistence type="predicted"/>
<dbReference type="AlphaFoldDB" id="A0A972G330"/>
<evidence type="ECO:0000313" key="2">
    <source>
        <dbReference type="Proteomes" id="UP000737113"/>
    </source>
</evidence>
<keyword evidence="2" id="KW-1185">Reference proteome</keyword>
<comment type="caution">
    <text evidence="1">The sequence shown here is derived from an EMBL/GenBank/DDBJ whole genome shotgun (WGS) entry which is preliminary data.</text>
</comment>
<gene>
    <name evidence="1" type="ORF">HC757_15705</name>
</gene>
<sequence>MRQNLAVAIGGTTEAKQQHDMAGQYVEAGVGAKPPSSGNQAKVSIDMHNISANEYNELVRSGITDLPVPLVLPGGRVQLDGQQSEMGEVKTDYIAQITQSIEFKKSIGDISGVDFLMKRLAQVEELHGKEYTPTQAGTGIDQLA</sequence>
<accession>A0A972G330</accession>
<reference evidence="1" key="1">
    <citation type="submission" date="2020-04" db="EMBL/GenBank/DDBJ databases">
        <title>Description of Shewanella salipaludis sp. nov., isolated from a salt marsh.</title>
        <authorList>
            <person name="Park S."/>
            <person name="Yoon J.-H."/>
        </authorList>
    </citation>
    <scope>NUCLEOTIDE SEQUENCE</scope>
    <source>
        <strain evidence="1">SHSM-M6</strain>
    </source>
</reference>
<dbReference type="RefSeq" id="WP_169565329.1">
    <property type="nucleotide sequence ID" value="NZ_JAAXYH010000014.1"/>
</dbReference>
<dbReference type="Proteomes" id="UP000737113">
    <property type="component" value="Unassembled WGS sequence"/>
</dbReference>
<evidence type="ECO:0000313" key="1">
    <source>
        <dbReference type="EMBL" id="NMH66601.1"/>
    </source>
</evidence>
<protein>
    <submittedName>
        <fullName evidence="1">Uncharacterized protein</fullName>
    </submittedName>
</protein>
<name>A0A972G330_9GAMM</name>
<organism evidence="1 2">
    <name type="scientific">Shewanella salipaludis</name>
    <dbReference type="NCBI Taxonomy" id="2723052"/>
    <lineage>
        <taxon>Bacteria</taxon>
        <taxon>Pseudomonadati</taxon>
        <taxon>Pseudomonadota</taxon>
        <taxon>Gammaproteobacteria</taxon>
        <taxon>Alteromonadales</taxon>
        <taxon>Shewanellaceae</taxon>
        <taxon>Shewanella</taxon>
    </lineage>
</organism>
<dbReference type="EMBL" id="JAAXYH010000014">
    <property type="protein sequence ID" value="NMH66601.1"/>
    <property type="molecule type" value="Genomic_DNA"/>
</dbReference>